<evidence type="ECO:0000313" key="1">
    <source>
        <dbReference type="EMBL" id="KAB1222989.1"/>
    </source>
</evidence>
<keyword evidence="2" id="KW-1185">Reference proteome</keyword>
<accession>A0A6A1WCI6</accession>
<reference evidence="1 2" key="1">
    <citation type="journal article" date="2019" name="Plant Biotechnol. J.">
        <title>The red bayberry genome and genetic basis of sex determination.</title>
        <authorList>
            <person name="Jia H.M."/>
            <person name="Jia H.J."/>
            <person name="Cai Q.L."/>
            <person name="Wang Y."/>
            <person name="Zhao H.B."/>
            <person name="Yang W.F."/>
            <person name="Wang G.Y."/>
            <person name="Li Y.H."/>
            <person name="Zhan D.L."/>
            <person name="Shen Y.T."/>
            <person name="Niu Q.F."/>
            <person name="Chang L."/>
            <person name="Qiu J."/>
            <person name="Zhao L."/>
            <person name="Xie H.B."/>
            <person name="Fu W.Y."/>
            <person name="Jin J."/>
            <person name="Li X.W."/>
            <person name="Jiao Y."/>
            <person name="Zhou C.C."/>
            <person name="Tu T."/>
            <person name="Chai C.Y."/>
            <person name="Gao J.L."/>
            <person name="Fan L.J."/>
            <person name="van de Weg E."/>
            <person name="Wang J.Y."/>
            <person name="Gao Z.S."/>
        </authorList>
    </citation>
    <scope>NUCLEOTIDE SEQUENCE [LARGE SCALE GENOMIC DNA]</scope>
    <source>
        <tissue evidence="1">Leaves</tissue>
    </source>
</reference>
<evidence type="ECO:0000313" key="2">
    <source>
        <dbReference type="Proteomes" id="UP000516437"/>
    </source>
</evidence>
<protein>
    <submittedName>
        <fullName evidence="1">Uncharacterized protein</fullName>
    </submittedName>
</protein>
<gene>
    <name evidence="1" type="ORF">CJ030_MR2G020040</name>
</gene>
<dbReference type="AlphaFoldDB" id="A0A6A1WCI6"/>
<dbReference type="Proteomes" id="UP000516437">
    <property type="component" value="Chromosome 2"/>
</dbReference>
<organism evidence="1 2">
    <name type="scientific">Morella rubra</name>
    <name type="common">Chinese bayberry</name>
    <dbReference type="NCBI Taxonomy" id="262757"/>
    <lineage>
        <taxon>Eukaryota</taxon>
        <taxon>Viridiplantae</taxon>
        <taxon>Streptophyta</taxon>
        <taxon>Embryophyta</taxon>
        <taxon>Tracheophyta</taxon>
        <taxon>Spermatophyta</taxon>
        <taxon>Magnoliopsida</taxon>
        <taxon>eudicotyledons</taxon>
        <taxon>Gunneridae</taxon>
        <taxon>Pentapetalae</taxon>
        <taxon>rosids</taxon>
        <taxon>fabids</taxon>
        <taxon>Fagales</taxon>
        <taxon>Myricaceae</taxon>
        <taxon>Morella</taxon>
    </lineage>
</organism>
<sequence length="101" mass="11748">MLNRSVIVEHEVSIVDFEELKYMGRSIDDIMDDQRPIGAYPTVEMANKLDAEGIFCTFMGQNVVLVGPFIRQKLMLPFWCILHLIFSYIIKRRAHTIECLL</sequence>
<name>A0A6A1WCI6_9ROSI</name>
<comment type="caution">
    <text evidence="1">The sequence shown here is derived from an EMBL/GenBank/DDBJ whole genome shotgun (WGS) entry which is preliminary data.</text>
</comment>
<proteinExistence type="predicted"/>
<dbReference type="EMBL" id="RXIC02000020">
    <property type="protein sequence ID" value="KAB1222989.1"/>
    <property type="molecule type" value="Genomic_DNA"/>
</dbReference>